<dbReference type="Proteomes" id="UP000092584">
    <property type="component" value="Unassembled WGS sequence"/>
</dbReference>
<proteinExistence type="predicted"/>
<name>A0A1B8TS78_9FLAO</name>
<dbReference type="NCBIfam" id="TIGR04183">
    <property type="entry name" value="Por_Secre_tail"/>
    <property type="match status" value="1"/>
</dbReference>
<organism evidence="3 4">
    <name type="scientific">Polaribacter vadi</name>
    <dbReference type="NCBI Taxonomy" id="1774273"/>
    <lineage>
        <taxon>Bacteria</taxon>
        <taxon>Pseudomonadati</taxon>
        <taxon>Bacteroidota</taxon>
        <taxon>Flavobacteriia</taxon>
        <taxon>Flavobacteriales</taxon>
        <taxon>Flavobacteriaceae</taxon>
    </lineage>
</organism>
<dbReference type="STRING" id="1774273.LPB03_10195"/>
<reference evidence="4" key="1">
    <citation type="submission" date="2016-02" db="EMBL/GenBank/DDBJ databases">
        <authorList>
            <person name="Shin S.-K."/>
            <person name="Yi H."/>
            <person name="Kim E."/>
        </authorList>
    </citation>
    <scope>NUCLEOTIDE SEQUENCE [LARGE SCALE GENOMIC DNA]</scope>
    <source>
        <strain evidence="4">LPB0003</strain>
    </source>
</reference>
<evidence type="ECO:0000256" key="1">
    <source>
        <dbReference type="ARBA" id="ARBA00022729"/>
    </source>
</evidence>
<evidence type="ECO:0000259" key="2">
    <source>
        <dbReference type="Pfam" id="PF18962"/>
    </source>
</evidence>
<dbReference type="InterPro" id="IPR026444">
    <property type="entry name" value="Secre_tail"/>
</dbReference>
<dbReference type="AlphaFoldDB" id="A0A1B8TS78"/>
<evidence type="ECO:0000313" key="3">
    <source>
        <dbReference type="EMBL" id="OBY62527.1"/>
    </source>
</evidence>
<gene>
    <name evidence="3" type="ORF">LPB3_10205</name>
</gene>
<evidence type="ECO:0000313" key="4">
    <source>
        <dbReference type="Proteomes" id="UP000092584"/>
    </source>
</evidence>
<protein>
    <recommendedName>
        <fullName evidence="2">Secretion system C-terminal sorting domain-containing protein</fullName>
    </recommendedName>
</protein>
<keyword evidence="4" id="KW-1185">Reference proteome</keyword>
<comment type="caution">
    <text evidence="3">The sequence shown here is derived from an EMBL/GenBank/DDBJ whole genome shotgun (WGS) entry which is preliminary data.</text>
</comment>
<feature type="domain" description="Secretion system C-terminal sorting" evidence="2">
    <location>
        <begin position="272"/>
        <end position="337"/>
    </location>
</feature>
<keyword evidence="1" id="KW-0732">Signal</keyword>
<sequence length="340" mass="36599">MLSVLSLNAQTGTITNFSMGNNPIELGGTLNISFDYTSTVAGTIEIALYKSQNSGSEIDWNTSVNWHTISVDIAATATTVNETITLTGIADTSADIAPEVYAVMLQLKDGSTSLAQLNSYGIQANNTVTINAASTVLNTVTFLSTPSATVEAGESIEVSVNYTLLAEGILKFAVRKYDNEWDWIGDDNGGEIIAEYLNPAPATDSDGTDVTRTLLIPEATTASADLTNQLYRVYVSLHDPSWASFTDKQNLLIITAPTVAGLEDINADGIVMYPNPVSDNLFIKNSKLEATSIKICDIMGRTVKSISNTKDIKSIDVSSFSKGIYILTTDNKKQFKFIKK</sequence>
<dbReference type="KEGG" id="pob:LPB03_10195"/>
<dbReference type="EMBL" id="LSFM01000023">
    <property type="protein sequence ID" value="OBY62527.1"/>
    <property type="molecule type" value="Genomic_DNA"/>
</dbReference>
<accession>A0A1B8TS78</accession>
<dbReference type="Pfam" id="PF18962">
    <property type="entry name" value="Por_Secre_tail"/>
    <property type="match status" value="1"/>
</dbReference>